<proteinExistence type="predicted"/>
<keyword evidence="2" id="KW-1185">Reference proteome</keyword>
<accession>A0A8H4QKQ6</accession>
<dbReference type="Proteomes" id="UP000521872">
    <property type="component" value="Unassembled WGS sequence"/>
</dbReference>
<organism evidence="1 2">
    <name type="scientific">Agrocybe pediades</name>
    <dbReference type="NCBI Taxonomy" id="84607"/>
    <lineage>
        <taxon>Eukaryota</taxon>
        <taxon>Fungi</taxon>
        <taxon>Dikarya</taxon>
        <taxon>Basidiomycota</taxon>
        <taxon>Agaricomycotina</taxon>
        <taxon>Agaricomycetes</taxon>
        <taxon>Agaricomycetidae</taxon>
        <taxon>Agaricales</taxon>
        <taxon>Agaricineae</taxon>
        <taxon>Strophariaceae</taxon>
        <taxon>Agrocybe</taxon>
    </lineage>
</organism>
<dbReference type="EMBL" id="JAACJL010000057">
    <property type="protein sequence ID" value="KAF4612172.1"/>
    <property type="molecule type" value="Genomic_DNA"/>
</dbReference>
<name>A0A8H4QKQ6_9AGAR</name>
<evidence type="ECO:0000313" key="1">
    <source>
        <dbReference type="EMBL" id="KAF4612172.1"/>
    </source>
</evidence>
<gene>
    <name evidence="1" type="ORF">D9613_003997</name>
</gene>
<dbReference type="AlphaFoldDB" id="A0A8H4QKQ6"/>
<evidence type="ECO:0000313" key="2">
    <source>
        <dbReference type="Proteomes" id="UP000521872"/>
    </source>
</evidence>
<protein>
    <submittedName>
        <fullName evidence="1">Uncharacterized protein</fullName>
    </submittedName>
</protein>
<comment type="caution">
    <text evidence="1">The sequence shown here is derived from an EMBL/GenBank/DDBJ whole genome shotgun (WGS) entry which is preliminary data.</text>
</comment>
<sequence>MKALPSLVPYDENAVEIRGITSTRFSLAARDEPFVREDDEIFERYFGQELNLSEREWAEGTVEPRQYAQAARLIVKGVIKIVELIKGRIQKDKDFRGQWTKHMVEDLHKKYPHFNFVVCHTAHNYNFKGQRGKDWGHSHQEIPVSFGKTVGYEIYWFKEGVFRRTGDGGYLNWAYYGNVKSATNSNSVITFNRA</sequence>
<reference evidence="1 2" key="1">
    <citation type="submission" date="2019-12" db="EMBL/GenBank/DDBJ databases">
        <authorList>
            <person name="Floudas D."/>
            <person name="Bentzer J."/>
            <person name="Ahren D."/>
            <person name="Johansson T."/>
            <person name="Persson P."/>
            <person name="Tunlid A."/>
        </authorList>
    </citation>
    <scope>NUCLEOTIDE SEQUENCE [LARGE SCALE GENOMIC DNA]</scope>
    <source>
        <strain evidence="1 2">CBS 102.39</strain>
    </source>
</reference>